<evidence type="ECO:0000313" key="11">
    <source>
        <dbReference type="EMBL" id="KJH50621.1"/>
    </source>
</evidence>
<protein>
    <submittedName>
        <fullName evidence="11">Ion channel</fullName>
    </submittedName>
</protein>
<comment type="subcellular location">
    <subcellularLocation>
        <location evidence="1">Membrane</location>
        <topology evidence="1">Multi-pass membrane protein</topology>
    </subcellularLocation>
</comment>
<evidence type="ECO:0000259" key="10">
    <source>
        <dbReference type="Pfam" id="PF07885"/>
    </source>
</evidence>
<sequence length="243" mass="27579">MFFNGFNRMYFNETELRKALDDYDVNMSVKPVIHREKRWNLWGGLYYAGTIYTTIGYGDMVAVTFWGRVLTMFYASIGIPLVITILNDWGTVMFHVADELWKDIVIPVIHILKKSLHSESYSGSQEGNYDRFTQTSSSELPNDSDAIQPMPLFLVVVGFGDITPRHTVAVANFLLILVGLSVVSMAINVVQMQLEFLFSRIVKLIDKDFKASLCVSTDEMKKVTYEADDVQSISSMVQQQKGL</sequence>
<dbReference type="GO" id="GO:0005886">
    <property type="term" value="C:plasma membrane"/>
    <property type="evidence" value="ECO:0007669"/>
    <property type="project" value="TreeGrafter"/>
</dbReference>
<proteinExistence type="inferred from homology"/>
<feature type="transmembrane region" description="Helical" evidence="9">
    <location>
        <begin position="65"/>
        <end position="86"/>
    </location>
</feature>
<dbReference type="Proteomes" id="UP000053766">
    <property type="component" value="Unassembled WGS sequence"/>
</dbReference>
<dbReference type="OrthoDB" id="297496at2759"/>
<gene>
    <name evidence="11" type="ORF">DICVIV_03213</name>
</gene>
<dbReference type="InterPro" id="IPR013099">
    <property type="entry name" value="K_chnl_dom"/>
</dbReference>
<dbReference type="Pfam" id="PF07885">
    <property type="entry name" value="Ion_trans_2"/>
    <property type="match status" value="2"/>
</dbReference>
<evidence type="ECO:0000256" key="1">
    <source>
        <dbReference type="ARBA" id="ARBA00004141"/>
    </source>
</evidence>
<accession>A0A0D8Y7P0</accession>
<dbReference type="EMBL" id="KN716201">
    <property type="protein sequence ID" value="KJH50621.1"/>
    <property type="molecule type" value="Genomic_DNA"/>
</dbReference>
<keyword evidence="2 8" id="KW-0813">Transport</keyword>
<evidence type="ECO:0000313" key="12">
    <source>
        <dbReference type="Proteomes" id="UP000053766"/>
    </source>
</evidence>
<evidence type="ECO:0000256" key="7">
    <source>
        <dbReference type="ARBA" id="ARBA00023303"/>
    </source>
</evidence>
<dbReference type="Gene3D" id="1.10.287.70">
    <property type="match status" value="2"/>
</dbReference>
<reference evidence="11 12" key="1">
    <citation type="submission" date="2013-11" db="EMBL/GenBank/DDBJ databases">
        <title>Draft genome of the bovine lungworm Dictyocaulus viviparus.</title>
        <authorList>
            <person name="Mitreva M."/>
        </authorList>
    </citation>
    <scope>NUCLEOTIDE SEQUENCE [LARGE SCALE GENOMIC DNA]</scope>
    <source>
        <strain evidence="11 12">HannoverDv2000</strain>
    </source>
</reference>
<feature type="transmembrane region" description="Helical" evidence="9">
    <location>
        <begin position="39"/>
        <end position="58"/>
    </location>
</feature>
<comment type="similarity">
    <text evidence="8">Belongs to the two pore domain potassium channel (TC 1.A.1.8) family.</text>
</comment>
<evidence type="ECO:0000256" key="4">
    <source>
        <dbReference type="ARBA" id="ARBA00022989"/>
    </source>
</evidence>
<dbReference type="PRINTS" id="PR01333">
    <property type="entry name" value="2POREKCHANEL"/>
</dbReference>
<keyword evidence="6 9" id="KW-0472">Membrane</keyword>
<feature type="domain" description="Potassium channel" evidence="10">
    <location>
        <begin position="157"/>
        <end position="194"/>
    </location>
</feature>
<dbReference type="PANTHER" id="PTHR11003">
    <property type="entry name" value="POTASSIUM CHANNEL, SUBFAMILY K"/>
    <property type="match status" value="1"/>
</dbReference>
<keyword evidence="3 8" id="KW-0812">Transmembrane</keyword>
<dbReference type="GO" id="GO:0030322">
    <property type="term" value="P:stabilization of membrane potential"/>
    <property type="evidence" value="ECO:0007669"/>
    <property type="project" value="TreeGrafter"/>
</dbReference>
<dbReference type="GO" id="GO:0015271">
    <property type="term" value="F:outward rectifier potassium channel activity"/>
    <property type="evidence" value="ECO:0007669"/>
    <property type="project" value="TreeGrafter"/>
</dbReference>
<feature type="domain" description="Potassium channel" evidence="10">
    <location>
        <begin position="37"/>
        <end position="94"/>
    </location>
</feature>
<keyword evidence="7 8" id="KW-0407">Ion channel</keyword>
<name>A0A0D8Y7P0_DICVI</name>
<dbReference type="SUPFAM" id="SSF81324">
    <property type="entry name" value="Voltage-gated potassium channels"/>
    <property type="match status" value="2"/>
</dbReference>
<evidence type="ECO:0000256" key="8">
    <source>
        <dbReference type="RuleBase" id="RU003857"/>
    </source>
</evidence>
<keyword evidence="4 9" id="KW-1133">Transmembrane helix</keyword>
<dbReference type="PANTHER" id="PTHR11003:SF324">
    <property type="entry name" value="POTASSIUM CHANNEL DOMAIN-CONTAINING PROTEIN"/>
    <property type="match status" value="1"/>
</dbReference>
<keyword evidence="5 8" id="KW-0406">Ion transport</keyword>
<feature type="transmembrane region" description="Helical" evidence="9">
    <location>
        <begin position="169"/>
        <end position="190"/>
    </location>
</feature>
<evidence type="ECO:0000256" key="2">
    <source>
        <dbReference type="ARBA" id="ARBA00022448"/>
    </source>
</evidence>
<keyword evidence="12" id="KW-1185">Reference proteome</keyword>
<evidence type="ECO:0000256" key="9">
    <source>
        <dbReference type="SAM" id="Phobius"/>
    </source>
</evidence>
<organism evidence="11 12">
    <name type="scientific">Dictyocaulus viviparus</name>
    <name type="common">Bovine lungworm</name>
    <dbReference type="NCBI Taxonomy" id="29172"/>
    <lineage>
        <taxon>Eukaryota</taxon>
        <taxon>Metazoa</taxon>
        <taxon>Ecdysozoa</taxon>
        <taxon>Nematoda</taxon>
        <taxon>Chromadorea</taxon>
        <taxon>Rhabditida</taxon>
        <taxon>Rhabditina</taxon>
        <taxon>Rhabditomorpha</taxon>
        <taxon>Strongyloidea</taxon>
        <taxon>Metastrongylidae</taxon>
        <taxon>Dictyocaulus</taxon>
    </lineage>
</organism>
<dbReference type="InterPro" id="IPR003280">
    <property type="entry name" value="2pore_dom_K_chnl"/>
</dbReference>
<reference evidence="12" key="2">
    <citation type="journal article" date="2016" name="Sci. Rep.">
        <title>Dictyocaulus viviparus genome, variome and transcriptome elucidate lungworm biology and support future intervention.</title>
        <authorList>
            <person name="McNulty S.N."/>
            <person name="Strube C."/>
            <person name="Rosa B.A."/>
            <person name="Martin J.C."/>
            <person name="Tyagi R."/>
            <person name="Choi Y.J."/>
            <person name="Wang Q."/>
            <person name="Hallsworth Pepin K."/>
            <person name="Zhang X."/>
            <person name="Ozersky P."/>
            <person name="Wilson R.K."/>
            <person name="Sternberg P.W."/>
            <person name="Gasser R.B."/>
            <person name="Mitreva M."/>
        </authorList>
    </citation>
    <scope>NUCLEOTIDE SEQUENCE [LARGE SCALE GENOMIC DNA]</scope>
    <source>
        <strain evidence="12">HannoverDv2000</strain>
    </source>
</reference>
<evidence type="ECO:0000256" key="5">
    <source>
        <dbReference type="ARBA" id="ARBA00023065"/>
    </source>
</evidence>
<dbReference type="GO" id="GO:0022841">
    <property type="term" value="F:potassium ion leak channel activity"/>
    <property type="evidence" value="ECO:0007669"/>
    <property type="project" value="TreeGrafter"/>
</dbReference>
<dbReference type="STRING" id="29172.A0A0D8Y7P0"/>
<evidence type="ECO:0000256" key="6">
    <source>
        <dbReference type="ARBA" id="ARBA00023136"/>
    </source>
</evidence>
<dbReference type="AlphaFoldDB" id="A0A0D8Y7P0"/>
<evidence type="ECO:0000256" key="3">
    <source>
        <dbReference type="ARBA" id="ARBA00022692"/>
    </source>
</evidence>